<keyword evidence="2" id="KW-1133">Transmembrane helix</keyword>
<proteinExistence type="predicted"/>
<dbReference type="RefSeq" id="WP_283431584.1">
    <property type="nucleotide sequence ID" value="NZ_FXUG01000002.1"/>
</dbReference>
<feature type="region of interest" description="Disordered" evidence="1">
    <location>
        <begin position="135"/>
        <end position="218"/>
    </location>
</feature>
<comment type="caution">
    <text evidence="3">The sequence shown here is derived from an EMBL/GenBank/DDBJ whole genome shotgun (WGS) entry which is preliminary data.</text>
</comment>
<dbReference type="EMBL" id="FXUG01000002">
    <property type="protein sequence ID" value="SMP47202.1"/>
    <property type="molecule type" value="Genomic_DNA"/>
</dbReference>
<feature type="transmembrane region" description="Helical" evidence="2">
    <location>
        <begin position="21"/>
        <end position="38"/>
    </location>
</feature>
<evidence type="ECO:0000313" key="4">
    <source>
        <dbReference type="Proteomes" id="UP001158067"/>
    </source>
</evidence>
<feature type="compositionally biased region" description="Low complexity" evidence="1">
    <location>
        <begin position="74"/>
        <end position="91"/>
    </location>
</feature>
<name>A0ABY1PUW4_9BACT</name>
<feature type="region of interest" description="Disordered" evidence="1">
    <location>
        <begin position="74"/>
        <end position="109"/>
    </location>
</feature>
<feature type="compositionally biased region" description="Low complexity" evidence="1">
    <location>
        <begin position="184"/>
        <end position="198"/>
    </location>
</feature>
<dbReference type="Proteomes" id="UP001158067">
    <property type="component" value="Unassembled WGS sequence"/>
</dbReference>
<protein>
    <submittedName>
        <fullName evidence="3">Uncharacterized protein</fullName>
    </submittedName>
</protein>
<keyword evidence="4" id="KW-1185">Reference proteome</keyword>
<gene>
    <name evidence="3" type="ORF">SAMN06265222_102261</name>
</gene>
<keyword evidence="2" id="KW-0472">Membrane</keyword>
<keyword evidence="2" id="KW-0812">Transmembrane</keyword>
<feature type="compositionally biased region" description="Polar residues" evidence="1">
    <location>
        <begin position="205"/>
        <end position="218"/>
    </location>
</feature>
<evidence type="ECO:0000313" key="3">
    <source>
        <dbReference type="EMBL" id="SMP47202.1"/>
    </source>
</evidence>
<evidence type="ECO:0000256" key="2">
    <source>
        <dbReference type="SAM" id="Phobius"/>
    </source>
</evidence>
<reference evidence="3 4" key="1">
    <citation type="submission" date="2017-05" db="EMBL/GenBank/DDBJ databases">
        <authorList>
            <person name="Varghese N."/>
            <person name="Submissions S."/>
        </authorList>
    </citation>
    <scope>NUCLEOTIDE SEQUENCE [LARGE SCALE GENOMIC DNA]</scope>
    <source>
        <strain evidence="3 4">DSM 25457</strain>
    </source>
</reference>
<accession>A0ABY1PUW4</accession>
<evidence type="ECO:0000256" key="1">
    <source>
        <dbReference type="SAM" id="MobiDB-lite"/>
    </source>
</evidence>
<feature type="compositionally biased region" description="Polar residues" evidence="1">
    <location>
        <begin position="92"/>
        <end position="109"/>
    </location>
</feature>
<organism evidence="3 4">
    <name type="scientific">Neorhodopirellula lusitana</name>
    <dbReference type="NCBI Taxonomy" id="445327"/>
    <lineage>
        <taxon>Bacteria</taxon>
        <taxon>Pseudomonadati</taxon>
        <taxon>Planctomycetota</taxon>
        <taxon>Planctomycetia</taxon>
        <taxon>Pirellulales</taxon>
        <taxon>Pirellulaceae</taxon>
        <taxon>Neorhodopirellula</taxon>
    </lineage>
</organism>
<sequence>MRAKKQGRKTRAANKPNALGLYQALLFGIAFYLVSLLSSNTINGQQLPTVSSPLPFRPIGSASNVDRFKNPAAQNPAAYQQQVARSVASQQPTNQSVRAPEQTNPFRTAGHTYNETAYRNSELQQVAMQGGFALPPQTGSAGQAIPQTPGAFAPPSSFSPPPLNTPPGLSQAPLQPAPAPSFSPQPQTASPTPMTATPNAIAPNTLPNNTLGQSATTPRSLPNYQGGAAMQNGMVDDYQPVPPPQIANGGFATMGDCRLITPPSSYSAMSPYGGGCGGNVAPTAYDSPYTPPPAQIAAPAVMPPNTLLPTSPANLPPATYTPQSGAAPVGSLVTFGQQNYPVQVGQGLWGQPVAFVPGQSFRNWLRYFSF</sequence>